<dbReference type="AlphaFoldDB" id="A0A3M7P2F1"/>
<evidence type="ECO:0000313" key="3">
    <source>
        <dbReference type="Proteomes" id="UP000276133"/>
    </source>
</evidence>
<dbReference type="Proteomes" id="UP000276133">
    <property type="component" value="Unassembled WGS sequence"/>
</dbReference>
<gene>
    <name evidence="2" type="ORF">BpHYR1_012791</name>
</gene>
<feature type="transmembrane region" description="Helical" evidence="1">
    <location>
        <begin position="57"/>
        <end position="77"/>
    </location>
</feature>
<evidence type="ECO:0000256" key="1">
    <source>
        <dbReference type="SAM" id="Phobius"/>
    </source>
</evidence>
<name>A0A3M7P2F1_BRAPC</name>
<proteinExistence type="predicted"/>
<keyword evidence="1" id="KW-1133">Transmembrane helix</keyword>
<organism evidence="2 3">
    <name type="scientific">Brachionus plicatilis</name>
    <name type="common">Marine rotifer</name>
    <name type="synonym">Brachionus muelleri</name>
    <dbReference type="NCBI Taxonomy" id="10195"/>
    <lineage>
        <taxon>Eukaryota</taxon>
        <taxon>Metazoa</taxon>
        <taxon>Spiralia</taxon>
        <taxon>Gnathifera</taxon>
        <taxon>Rotifera</taxon>
        <taxon>Eurotatoria</taxon>
        <taxon>Monogononta</taxon>
        <taxon>Pseudotrocha</taxon>
        <taxon>Ploima</taxon>
        <taxon>Brachionidae</taxon>
        <taxon>Brachionus</taxon>
    </lineage>
</organism>
<sequence length="192" mass="22469">MRLIYNYIILGIHRKPLKKRVNSEKFSKQLGPAVPQLVLRLPQQAHPQQFSQPELRLHFFFTLLVLFLAWRLFLIGLTKPSLFDPDRVLRRGNLSLALYQSCYVLDLTISSRLTKLFLHTVHKALFGLFNQIFGLFALLIELLKLGIHFRQQDLQFLDLLIQCVFFQLGIVSFANLAQFTIKLFYSQLHNID</sequence>
<keyword evidence="1" id="KW-0472">Membrane</keyword>
<dbReference type="EMBL" id="REGN01014065">
    <property type="protein sequence ID" value="RMZ93109.1"/>
    <property type="molecule type" value="Genomic_DNA"/>
</dbReference>
<evidence type="ECO:0000313" key="2">
    <source>
        <dbReference type="EMBL" id="RMZ93109.1"/>
    </source>
</evidence>
<feature type="transmembrane region" description="Helical" evidence="1">
    <location>
        <begin position="125"/>
        <end position="147"/>
    </location>
</feature>
<keyword evidence="3" id="KW-1185">Reference proteome</keyword>
<reference evidence="2 3" key="1">
    <citation type="journal article" date="2018" name="Sci. Rep.">
        <title>Genomic signatures of local adaptation to the degree of environmental predictability in rotifers.</title>
        <authorList>
            <person name="Franch-Gras L."/>
            <person name="Hahn C."/>
            <person name="Garcia-Roger E.M."/>
            <person name="Carmona M.J."/>
            <person name="Serra M."/>
            <person name="Gomez A."/>
        </authorList>
    </citation>
    <scope>NUCLEOTIDE SEQUENCE [LARGE SCALE GENOMIC DNA]</scope>
    <source>
        <strain evidence="2">HYR1</strain>
    </source>
</reference>
<keyword evidence="1" id="KW-0812">Transmembrane</keyword>
<feature type="transmembrane region" description="Helical" evidence="1">
    <location>
        <begin position="159"/>
        <end position="177"/>
    </location>
</feature>
<accession>A0A3M7P2F1</accession>
<protein>
    <submittedName>
        <fullName evidence="2">Uncharacterized protein</fullName>
    </submittedName>
</protein>
<comment type="caution">
    <text evidence="2">The sequence shown here is derived from an EMBL/GenBank/DDBJ whole genome shotgun (WGS) entry which is preliminary data.</text>
</comment>